<sequence>MTPVTSHHVRAVVGSAADGLVLALCGALLDHPARSAARRRLYLAMAGVAALDVGIAELPGLRAALADGVPPERMSAEELEVRLQQGLVVGAWAVVLTVVDGPLARALRDRGVARPHLLLGAVAGLGAALSTLPSWWRQADEGAAVDQATARLDEELAELLDQPAG</sequence>
<evidence type="ECO:0000313" key="2">
    <source>
        <dbReference type="EMBL" id="NEN53053.1"/>
    </source>
</evidence>
<dbReference type="EMBL" id="JAAGWB010000057">
    <property type="protein sequence ID" value="NEN53053.1"/>
    <property type="molecule type" value="Genomic_DNA"/>
</dbReference>
<proteinExistence type="predicted"/>
<name>A0A6P0EYM8_9ACTN</name>
<reference evidence="2 4" key="2">
    <citation type="submission" date="2020-02" db="EMBL/GenBank/DDBJ databases">
        <title>The WGS of Modestobacter muralis DSM 100205.</title>
        <authorList>
            <person name="Jiang Z."/>
        </authorList>
    </citation>
    <scope>NUCLEOTIDE SEQUENCE [LARGE SCALE GENOMIC DNA]</scope>
    <source>
        <strain evidence="2 4">DSM 100205</strain>
    </source>
</reference>
<dbReference type="AlphaFoldDB" id="A0A6P0EYM8"/>
<dbReference type="Proteomes" id="UP000471152">
    <property type="component" value="Unassembled WGS sequence"/>
</dbReference>
<evidence type="ECO:0000313" key="1">
    <source>
        <dbReference type="EMBL" id="NEK96165.1"/>
    </source>
</evidence>
<dbReference type="RefSeq" id="WP_163612845.1">
    <property type="nucleotide sequence ID" value="NZ_JAAGWB010000057.1"/>
</dbReference>
<protein>
    <submittedName>
        <fullName evidence="1">Uncharacterized protein</fullName>
    </submittedName>
</protein>
<keyword evidence="3" id="KW-1185">Reference proteome</keyword>
<organism evidence="1 3">
    <name type="scientific">Modestobacter muralis</name>
    <dbReference type="NCBI Taxonomy" id="1608614"/>
    <lineage>
        <taxon>Bacteria</taxon>
        <taxon>Bacillati</taxon>
        <taxon>Actinomycetota</taxon>
        <taxon>Actinomycetes</taxon>
        <taxon>Geodermatophilales</taxon>
        <taxon>Geodermatophilaceae</taxon>
        <taxon>Modestobacter</taxon>
    </lineage>
</organism>
<gene>
    <name evidence="2" type="ORF">G3R41_19275</name>
    <name evidence="1" type="ORF">GCU67_18625</name>
</gene>
<accession>A0A6P0EYM8</accession>
<reference evidence="1 3" key="1">
    <citation type="submission" date="2020-01" db="EMBL/GenBank/DDBJ databases">
        <title>the WGS Modestobacter muralis CPCC 204518.</title>
        <authorList>
            <person name="Jiang Z."/>
        </authorList>
    </citation>
    <scope>NUCLEOTIDE SEQUENCE [LARGE SCALE GENOMIC DNA]</scope>
    <source>
        <strain evidence="1 3">DSM 100205</strain>
    </source>
</reference>
<evidence type="ECO:0000313" key="4">
    <source>
        <dbReference type="Proteomes" id="UP000471152"/>
    </source>
</evidence>
<dbReference type="EMBL" id="JAAGWH010000055">
    <property type="protein sequence ID" value="NEK96165.1"/>
    <property type="molecule type" value="Genomic_DNA"/>
</dbReference>
<evidence type="ECO:0000313" key="3">
    <source>
        <dbReference type="Proteomes" id="UP000468828"/>
    </source>
</evidence>
<comment type="caution">
    <text evidence="1">The sequence shown here is derived from an EMBL/GenBank/DDBJ whole genome shotgun (WGS) entry which is preliminary data.</text>
</comment>
<dbReference type="Proteomes" id="UP000468828">
    <property type="component" value="Unassembled WGS sequence"/>
</dbReference>